<gene>
    <name evidence="2" type="ORF">SDC9_180949</name>
</gene>
<protein>
    <submittedName>
        <fullName evidence="2">Uncharacterized protein</fullName>
    </submittedName>
</protein>
<reference evidence="2" key="1">
    <citation type="submission" date="2019-08" db="EMBL/GenBank/DDBJ databases">
        <authorList>
            <person name="Kucharzyk K."/>
            <person name="Murdoch R.W."/>
            <person name="Higgins S."/>
            <person name="Loffler F."/>
        </authorList>
    </citation>
    <scope>NUCLEOTIDE SEQUENCE</scope>
</reference>
<accession>A0A645H347</accession>
<name>A0A645H347_9ZZZZ</name>
<evidence type="ECO:0000313" key="2">
    <source>
        <dbReference type="EMBL" id="MPN33461.1"/>
    </source>
</evidence>
<evidence type="ECO:0000256" key="1">
    <source>
        <dbReference type="SAM" id="MobiDB-lite"/>
    </source>
</evidence>
<proteinExistence type="predicted"/>
<dbReference type="AlphaFoldDB" id="A0A645H347"/>
<dbReference type="EMBL" id="VSSQ01085972">
    <property type="protein sequence ID" value="MPN33461.1"/>
    <property type="molecule type" value="Genomic_DNA"/>
</dbReference>
<feature type="region of interest" description="Disordered" evidence="1">
    <location>
        <begin position="52"/>
        <end position="99"/>
    </location>
</feature>
<organism evidence="2">
    <name type="scientific">bioreactor metagenome</name>
    <dbReference type="NCBI Taxonomy" id="1076179"/>
    <lineage>
        <taxon>unclassified sequences</taxon>
        <taxon>metagenomes</taxon>
        <taxon>ecological metagenomes</taxon>
    </lineage>
</organism>
<sequence length="99" mass="10586">MDVFKCIRQRIVHHMIDDLLIPHAQPLPRTGKQVGREAHALRAARKIEVSRAGGDVGSRAHHGLHTGAARHGDAPGGHLDGHARKDCNLSGDALSATRG</sequence>
<comment type="caution">
    <text evidence="2">The sequence shown here is derived from an EMBL/GenBank/DDBJ whole genome shotgun (WGS) entry which is preliminary data.</text>
</comment>